<reference evidence="2" key="1">
    <citation type="journal article" date="2019" name="Int. J. Syst. Evol. Microbiol.">
        <title>The Global Catalogue of Microorganisms (GCM) 10K type strain sequencing project: providing services to taxonomists for standard genome sequencing and annotation.</title>
        <authorList>
            <consortium name="The Broad Institute Genomics Platform"/>
            <consortium name="The Broad Institute Genome Sequencing Center for Infectious Disease"/>
            <person name="Wu L."/>
            <person name="Ma J."/>
        </authorList>
    </citation>
    <scope>NUCLEOTIDE SEQUENCE [LARGE SCALE GENOMIC DNA]</scope>
    <source>
        <strain evidence="2">JCM 18956</strain>
    </source>
</reference>
<sequence length="104" mass="11413">MANVNLGTTATVVFQIVDVETDGRWHHDPNADADAVIKYAARNGVVLAGEKADAGVPYSFGLAVDQANATLKPYELQVRVCDDDEIDKRHEQSYRVEAIWATSH</sequence>
<accession>A0ABP8W6Y7</accession>
<evidence type="ECO:0000313" key="1">
    <source>
        <dbReference type="EMBL" id="GAA4682471.1"/>
    </source>
</evidence>
<protein>
    <submittedName>
        <fullName evidence="1">Uncharacterized protein</fullName>
    </submittedName>
</protein>
<organism evidence="1 2">
    <name type="scientific">Frondihabitans cladoniiphilus</name>
    <dbReference type="NCBI Taxonomy" id="715785"/>
    <lineage>
        <taxon>Bacteria</taxon>
        <taxon>Bacillati</taxon>
        <taxon>Actinomycetota</taxon>
        <taxon>Actinomycetes</taxon>
        <taxon>Micrococcales</taxon>
        <taxon>Microbacteriaceae</taxon>
        <taxon>Frondihabitans</taxon>
    </lineage>
</organism>
<comment type="caution">
    <text evidence="1">The sequence shown here is derived from an EMBL/GenBank/DDBJ whole genome shotgun (WGS) entry which is preliminary data.</text>
</comment>
<gene>
    <name evidence="1" type="ORF">GCM10025780_29950</name>
</gene>
<name>A0ABP8W6Y7_9MICO</name>
<dbReference type="EMBL" id="BAABLM010000007">
    <property type="protein sequence ID" value="GAA4682471.1"/>
    <property type="molecule type" value="Genomic_DNA"/>
</dbReference>
<proteinExistence type="predicted"/>
<dbReference type="Proteomes" id="UP001501295">
    <property type="component" value="Unassembled WGS sequence"/>
</dbReference>
<evidence type="ECO:0000313" key="2">
    <source>
        <dbReference type="Proteomes" id="UP001501295"/>
    </source>
</evidence>
<keyword evidence="2" id="KW-1185">Reference proteome</keyword>
<dbReference type="RefSeq" id="WP_345376724.1">
    <property type="nucleotide sequence ID" value="NZ_BAABLM010000007.1"/>
</dbReference>